<dbReference type="PANTHER" id="PTHR43611">
    <property type="entry name" value="ALPHA-D-GLUCOSE 1-PHOSPHATE PHOSPHATASE"/>
    <property type="match status" value="1"/>
</dbReference>
<dbReference type="InterPro" id="IPR006439">
    <property type="entry name" value="HAD-SF_hydro_IA"/>
</dbReference>
<comment type="caution">
    <text evidence="1">The sequence shown here is derived from an EMBL/GenBank/DDBJ whole genome shotgun (WGS) entry which is preliminary data.</text>
</comment>
<dbReference type="Pfam" id="PF00702">
    <property type="entry name" value="Hydrolase"/>
    <property type="match status" value="1"/>
</dbReference>
<dbReference type="SFLD" id="SFLDG01129">
    <property type="entry name" value="C1.5:_HAD__Beta-PGM__Phosphata"/>
    <property type="match status" value="1"/>
</dbReference>
<evidence type="ECO:0000313" key="1">
    <source>
        <dbReference type="EMBL" id="MEN7549632.1"/>
    </source>
</evidence>
<keyword evidence="2" id="KW-1185">Reference proteome</keyword>
<dbReference type="SUPFAM" id="SSF56784">
    <property type="entry name" value="HAD-like"/>
    <property type="match status" value="1"/>
</dbReference>
<dbReference type="PRINTS" id="PR00413">
    <property type="entry name" value="HADHALOGNASE"/>
</dbReference>
<dbReference type="Proteomes" id="UP001403385">
    <property type="component" value="Unassembled WGS sequence"/>
</dbReference>
<dbReference type="InterPro" id="IPR036412">
    <property type="entry name" value="HAD-like_sf"/>
</dbReference>
<dbReference type="Gene3D" id="3.40.50.1000">
    <property type="entry name" value="HAD superfamily/HAD-like"/>
    <property type="match status" value="1"/>
</dbReference>
<gene>
    <name evidence="1" type="ORF">AAG747_17035</name>
</gene>
<dbReference type="SFLD" id="SFLDS00003">
    <property type="entry name" value="Haloacid_Dehalogenase"/>
    <property type="match status" value="1"/>
</dbReference>
<dbReference type="RefSeq" id="WP_346822411.1">
    <property type="nucleotide sequence ID" value="NZ_JBDKWZ010000009.1"/>
</dbReference>
<dbReference type="AlphaFoldDB" id="A0AAW9S0L5"/>
<dbReference type="EMBL" id="JBDKWZ010000009">
    <property type="protein sequence ID" value="MEN7549632.1"/>
    <property type="molecule type" value="Genomic_DNA"/>
</dbReference>
<dbReference type="Gene3D" id="1.10.150.240">
    <property type="entry name" value="Putative phosphatase, domain 2"/>
    <property type="match status" value="1"/>
</dbReference>
<reference evidence="1 2" key="1">
    <citation type="submission" date="2024-04" db="EMBL/GenBank/DDBJ databases">
        <title>Novel genus in family Flammeovirgaceae.</title>
        <authorList>
            <person name="Nguyen T.H."/>
            <person name="Vuong T.Q."/>
            <person name="Le H."/>
            <person name="Kim S.-G."/>
        </authorList>
    </citation>
    <scope>NUCLEOTIDE SEQUENCE [LARGE SCALE GENOMIC DNA]</scope>
    <source>
        <strain evidence="1 2">JCM 23209</strain>
    </source>
</reference>
<dbReference type="PANTHER" id="PTHR43611:SF3">
    <property type="entry name" value="FLAVIN MONONUCLEOTIDE HYDROLASE 1, CHLOROPLATIC"/>
    <property type="match status" value="1"/>
</dbReference>
<proteinExistence type="predicted"/>
<dbReference type="InterPro" id="IPR023198">
    <property type="entry name" value="PGP-like_dom2"/>
</dbReference>
<dbReference type="InterPro" id="IPR023214">
    <property type="entry name" value="HAD_sf"/>
</dbReference>
<dbReference type="NCBIfam" id="TIGR01509">
    <property type="entry name" value="HAD-SF-IA-v3"/>
    <property type="match status" value="1"/>
</dbReference>
<protein>
    <submittedName>
        <fullName evidence="1">HAD family phosphatase</fullName>
    </submittedName>
</protein>
<organism evidence="1 2">
    <name type="scientific">Rapidithrix thailandica</name>
    <dbReference type="NCBI Taxonomy" id="413964"/>
    <lineage>
        <taxon>Bacteria</taxon>
        <taxon>Pseudomonadati</taxon>
        <taxon>Bacteroidota</taxon>
        <taxon>Cytophagia</taxon>
        <taxon>Cytophagales</taxon>
        <taxon>Flammeovirgaceae</taxon>
        <taxon>Rapidithrix</taxon>
    </lineage>
</organism>
<dbReference type="CDD" id="cd02603">
    <property type="entry name" value="HAD_sEH-N_like"/>
    <property type="match status" value="1"/>
</dbReference>
<name>A0AAW9S0L5_9BACT</name>
<sequence length="207" mass="23378">MHTFIDTVIFDLGGVILNLDIQATFRAFEKLSGKELAANYREHAQADFFKQYEVGGISSDEFRNILRAWLSIDAPDAVLDQAWSAMLGDLPQERVDFLKELGKHKQIFLLSNTNAIHKASFDKILQDSTGMGSLDELFEKAYYSHEMGDRKPNPSIYQTLIDTHRLNPERTLFIDDTAENLTGAQEVGLQTEHLTEEKSILTLGLLS</sequence>
<evidence type="ECO:0000313" key="2">
    <source>
        <dbReference type="Proteomes" id="UP001403385"/>
    </source>
</evidence>
<accession>A0AAW9S0L5</accession>